<sequence>MADTIRYAVQVTLPATLPEGVKPQLHVFDATGKFLASAAVPENGKVRIELPKALIGTAIRLLVAPAGEQAPKLRELRRAKAVERTVPFDPETKVVVDIPDLIAPDWVLCACTIRGRVVKAVAQPTGVSVDYPVCNARVHICEVDKFPRIILRLPDHIIERIREELLVEPPFPPDPIGPVIRKRLPELAEPPGPGPDPIRRVPVARQPIGRAPGAVLPVPVPGPRPRADGTRAAGVSEARAPTADLKAAAPMAMTGLARAGSPAEMRKALISLAEIYPWWCWFTWLDPFWRWEVDCLWEAVTDETGAFSKTVIYPCDDRPDIYLWVEQFIAGSWKTIHARGPRCDTHWNYACGTEITIHVTHPDAITCAPPPEVVVPENIETWVLPMAVGHLEIAGQGSHAGELGWLKPDGTASYAGGPVNIDPVTDAPMGGYLRFKMLHSLDLPKPGMTRYVWSWRPKPEPDPRVHGEFYDPGLPAGHPANAHAWVRMDDPVVRHYQVPGPGGFPKFPVVALGPDADELFAFREATPPAGVWPVSGFWEDQWSAKLDSTAMDPGLYQVRVTVHDEAGNIVAPSTGTFEFVVTDTRVGAETYETRGVLPGSGTPADPGEVIDNGFVFDLRIDNAPCEAVLFAPQAGGGAVADPCGFLRYGDPSTDVTLSFTARQEHGNGWFLLELVRGLSGVAQVEVMDGARVDATSVPVDTNGGPDWTNAFYSGDGDGHFTGTFPAERFLETCDNGAFAVRLYVRAKAHDGLDRLREYDRAALMGFALAEELPED</sequence>
<dbReference type="Proteomes" id="UP000294835">
    <property type="component" value="Unassembled WGS sequence"/>
</dbReference>
<accession>A0A4R2QB94</accession>
<protein>
    <submittedName>
        <fullName evidence="2">Uncharacterized protein</fullName>
    </submittedName>
</protein>
<dbReference type="RefSeq" id="WP_132460323.1">
    <property type="nucleotide sequence ID" value="NZ_SLXP01000001.1"/>
</dbReference>
<feature type="region of interest" description="Disordered" evidence="1">
    <location>
        <begin position="212"/>
        <end position="239"/>
    </location>
</feature>
<evidence type="ECO:0000313" key="2">
    <source>
        <dbReference type="EMBL" id="TCP44181.1"/>
    </source>
</evidence>
<name>A0A4R2QB94_9RHOB</name>
<gene>
    <name evidence="2" type="ORF">EV662_101271</name>
</gene>
<dbReference type="AlphaFoldDB" id="A0A4R2QB94"/>
<evidence type="ECO:0000256" key="1">
    <source>
        <dbReference type="SAM" id="MobiDB-lite"/>
    </source>
</evidence>
<evidence type="ECO:0000313" key="3">
    <source>
        <dbReference type="Proteomes" id="UP000294835"/>
    </source>
</evidence>
<keyword evidence="3" id="KW-1185">Reference proteome</keyword>
<dbReference type="OrthoDB" id="8476943at2"/>
<comment type="caution">
    <text evidence="2">The sequence shown here is derived from an EMBL/GenBank/DDBJ whole genome shotgun (WGS) entry which is preliminary data.</text>
</comment>
<dbReference type="EMBL" id="SLXP01000001">
    <property type="protein sequence ID" value="TCP44181.1"/>
    <property type="molecule type" value="Genomic_DNA"/>
</dbReference>
<proteinExistence type="predicted"/>
<reference evidence="2 3" key="1">
    <citation type="submission" date="2019-03" db="EMBL/GenBank/DDBJ databases">
        <title>Genomic Encyclopedia of Type Strains, Phase IV (KMG-IV): sequencing the most valuable type-strain genomes for metagenomic binning, comparative biology and taxonomic classification.</title>
        <authorList>
            <person name="Goeker M."/>
        </authorList>
    </citation>
    <scope>NUCLEOTIDE SEQUENCE [LARGE SCALE GENOMIC DNA]</scope>
    <source>
        <strain evidence="2 3">DSM 18063</strain>
    </source>
</reference>
<organism evidence="2 3">
    <name type="scientific">Rhodovulum marinum</name>
    <dbReference type="NCBI Taxonomy" id="320662"/>
    <lineage>
        <taxon>Bacteria</taxon>
        <taxon>Pseudomonadati</taxon>
        <taxon>Pseudomonadota</taxon>
        <taxon>Alphaproteobacteria</taxon>
        <taxon>Rhodobacterales</taxon>
        <taxon>Paracoccaceae</taxon>
        <taxon>Rhodovulum</taxon>
    </lineage>
</organism>